<comment type="function">
    <text evidence="1">Part of the ABC transporter complex PstSACB involved in phosphate import.</text>
</comment>
<comment type="similarity">
    <text evidence="3 12">Belongs to the PstS family.</text>
</comment>
<dbReference type="Pfam" id="PF12849">
    <property type="entry name" value="PBP_like_2"/>
    <property type="match status" value="1"/>
</dbReference>
<dbReference type="EMBL" id="FQXP01000003">
    <property type="protein sequence ID" value="SHH40774.1"/>
    <property type="molecule type" value="Genomic_DNA"/>
</dbReference>
<dbReference type="PANTHER" id="PTHR30570:SF4">
    <property type="entry name" value="PHOSPHATE-BINDING PROTEIN PSTS 1"/>
    <property type="match status" value="1"/>
</dbReference>
<name>A0A1M5SQC4_9CLOT</name>
<evidence type="ECO:0000256" key="12">
    <source>
        <dbReference type="RuleBase" id="RU367119"/>
    </source>
</evidence>
<organism evidence="14 15">
    <name type="scientific">Clostridium collagenovorans DSM 3089</name>
    <dbReference type="NCBI Taxonomy" id="1121306"/>
    <lineage>
        <taxon>Bacteria</taxon>
        <taxon>Bacillati</taxon>
        <taxon>Bacillota</taxon>
        <taxon>Clostridia</taxon>
        <taxon>Eubacteriales</taxon>
        <taxon>Clostridiaceae</taxon>
        <taxon>Clostridium</taxon>
    </lineage>
</organism>
<dbReference type="NCBIfam" id="TIGR02136">
    <property type="entry name" value="ptsS_2"/>
    <property type="match status" value="1"/>
</dbReference>
<dbReference type="GO" id="GO:0006817">
    <property type="term" value="P:phosphate ion transport"/>
    <property type="evidence" value="ECO:0007669"/>
    <property type="project" value="UniProtKB-UniRule"/>
</dbReference>
<protein>
    <recommendedName>
        <fullName evidence="12">Phosphate-binding protein</fullName>
    </recommendedName>
</protein>
<dbReference type="SUPFAM" id="SSF53850">
    <property type="entry name" value="Periplasmic binding protein-like II"/>
    <property type="match status" value="1"/>
</dbReference>
<dbReference type="InterPro" id="IPR024370">
    <property type="entry name" value="PBP_domain"/>
</dbReference>
<feature type="chain" id="PRO_5039756313" description="Phosphate-binding protein" evidence="12">
    <location>
        <begin position="22"/>
        <end position="303"/>
    </location>
</feature>
<keyword evidence="11 12" id="KW-0449">Lipoprotein</keyword>
<evidence type="ECO:0000256" key="1">
    <source>
        <dbReference type="ARBA" id="ARBA00002841"/>
    </source>
</evidence>
<dbReference type="Proteomes" id="UP000184526">
    <property type="component" value="Unassembled WGS sequence"/>
</dbReference>
<dbReference type="CDD" id="cd13653">
    <property type="entry name" value="PBP2_phosphate_like_1"/>
    <property type="match status" value="1"/>
</dbReference>
<gene>
    <name evidence="14" type="ORF">SAMN02745196_00266</name>
</gene>
<reference evidence="14 15" key="1">
    <citation type="submission" date="2016-11" db="EMBL/GenBank/DDBJ databases">
        <authorList>
            <person name="Jaros S."/>
            <person name="Januszkiewicz K."/>
            <person name="Wedrychowicz H."/>
        </authorList>
    </citation>
    <scope>NUCLEOTIDE SEQUENCE [LARGE SCALE GENOMIC DNA]</scope>
    <source>
        <strain evidence="14 15">DSM 3089</strain>
    </source>
</reference>
<accession>A0A1M5SQC4</accession>
<dbReference type="OrthoDB" id="9790048at2"/>
<evidence type="ECO:0000256" key="3">
    <source>
        <dbReference type="ARBA" id="ARBA00008725"/>
    </source>
</evidence>
<sequence length="303" mass="32709">MKSKKMKALICVLTISLMAGAFVGCTNKDEGKESNNQVSSGEQQKEKIEGTITSLGSTALQPLVEEVANNFRAKYPDAIVNVQGGGSGAGINQVSEGTIEIGNSDVPAEEKLKDEAKAKELVNHEVCAQGFALVTSKDVKIDNLTKDQIKKIFKGEVTNWKEVGGEDKEINIINREASSGTRATFVKSVMDGEKEKEGLGTTQTSSGGVRTSLKQIQGGIGYLALSYLSEDVKKEVNVIKIDGTEATIANIGEKKYPFWSYGYMYTKGEATGVTKAFLDYMVSSENEAVLEKAGYIPMSKFKK</sequence>
<keyword evidence="9" id="KW-0472">Membrane</keyword>
<dbReference type="STRING" id="1121306.SAMN02745196_00266"/>
<dbReference type="RefSeq" id="WP_072829292.1">
    <property type="nucleotide sequence ID" value="NZ_FQXP01000003.1"/>
</dbReference>
<dbReference type="PANTHER" id="PTHR30570">
    <property type="entry name" value="PERIPLASMIC PHOSPHATE BINDING COMPONENT OF PHOSPHATE ABC TRANSPORTER"/>
    <property type="match status" value="1"/>
</dbReference>
<comment type="subcellular location">
    <subcellularLocation>
        <location evidence="2 12">Cell membrane</location>
        <topology evidence="2 12">Lipid-anchor</topology>
    </subcellularLocation>
</comment>
<comment type="function">
    <text evidence="12">Involved in the system for phosphate transport across the cytoplasmic membrane.</text>
</comment>
<dbReference type="InterPro" id="IPR011862">
    <property type="entry name" value="Phos-bd"/>
</dbReference>
<proteinExistence type="inferred from homology"/>
<evidence type="ECO:0000313" key="14">
    <source>
        <dbReference type="EMBL" id="SHH40774.1"/>
    </source>
</evidence>
<comment type="subunit">
    <text evidence="4 12">The complex is composed of two ATP-binding proteins (PstB), two transmembrane proteins (PstC and PstA) and a solute-binding protein (PstS).</text>
</comment>
<keyword evidence="15" id="KW-1185">Reference proteome</keyword>
<feature type="domain" description="PBP" evidence="13">
    <location>
        <begin position="43"/>
        <end position="285"/>
    </location>
</feature>
<keyword evidence="7 12" id="KW-0592">Phosphate transport</keyword>
<evidence type="ECO:0000259" key="13">
    <source>
        <dbReference type="Pfam" id="PF12849"/>
    </source>
</evidence>
<evidence type="ECO:0000313" key="15">
    <source>
        <dbReference type="Proteomes" id="UP000184526"/>
    </source>
</evidence>
<dbReference type="AlphaFoldDB" id="A0A1M5SQC4"/>
<evidence type="ECO:0000256" key="8">
    <source>
        <dbReference type="ARBA" id="ARBA00022729"/>
    </source>
</evidence>
<evidence type="ECO:0000256" key="2">
    <source>
        <dbReference type="ARBA" id="ARBA00004193"/>
    </source>
</evidence>
<dbReference type="PROSITE" id="PS51257">
    <property type="entry name" value="PROKAR_LIPOPROTEIN"/>
    <property type="match status" value="1"/>
</dbReference>
<evidence type="ECO:0000256" key="9">
    <source>
        <dbReference type="ARBA" id="ARBA00023136"/>
    </source>
</evidence>
<evidence type="ECO:0000256" key="6">
    <source>
        <dbReference type="ARBA" id="ARBA00022475"/>
    </source>
</evidence>
<evidence type="ECO:0000256" key="11">
    <source>
        <dbReference type="ARBA" id="ARBA00023288"/>
    </source>
</evidence>
<dbReference type="InterPro" id="IPR050811">
    <property type="entry name" value="Phosphate_ABC_transporter"/>
</dbReference>
<dbReference type="GO" id="GO:0005886">
    <property type="term" value="C:plasma membrane"/>
    <property type="evidence" value="ECO:0007669"/>
    <property type="project" value="UniProtKB-SubCell"/>
</dbReference>
<evidence type="ECO:0000256" key="4">
    <source>
        <dbReference type="ARBA" id="ARBA00011529"/>
    </source>
</evidence>
<feature type="signal peptide" evidence="12">
    <location>
        <begin position="1"/>
        <end position="21"/>
    </location>
</feature>
<keyword evidence="5 12" id="KW-0813">Transport</keyword>
<keyword evidence="8 12" id="KW-0732">Signal</keyword>
<evidence type="ECO:0000256" key="7">
    <source>
        <dbReference type="ARBA" id="ARBA00022592"/>
    </source>
</evidence>
<keyword evidence="6 12" id="KW-1003">Cell membrane</keyword>
<evidence type="ECO:0000256" key="10">
    <source>
        <dbReference type="ARBA" id="ARBA00023139"/>
    </source>
</evidence>
<keyword evidence="10 12" id="KW-0564">Palmitate</keyword>
<dbReference type="Gene3D" id="3.40.190.10">
    <property type="entry name" value="Periplasmic binding protein-like II"/>
    <property type="match status" value="2"/>
</dbReference>
<evidence type="ECO:0000256" key="5">
    <source>
        <dbReference type="ARBA" id="ARBA00022448"/>
    </source>
</evidence>
<dbReference type="GO" id="GO:0042301">
    <property type="term" value="F:phosphate ion binding"/>
    <property type="evidence" value="ECO:0007669"/>
    <property type="project" value="UniProtKB-UniRule"/>
</dbReference>